<dbReference type="Proteomes" id="UP000886818">
    <property type="component" value="Chromosome"/>
</dbReference>
<feature type="domain" description="Alanine dehydrogenase/pyridine nucleotide transhydrogenase N-terminal" evidence="1">
    <location>
        <begin position="8"/>
        <end position="145"/>
    </location>
</feature>
<dbReference type="Pfam" id="PF05222">
    <property type="entry name" value="AlaDh_PNT_N"/>
    <property type="match status" value="1"/>
</dbReference>
<keyword evidence="3" id="KW-1185">Reference proteome</keyword>
<evidence type="ECO:0000259" key="1">
    <source>
        <dbReference type="SMART" id="SM01003"/>
    </source>
</evidence>
<proteinExistence type="predicted"/>
<protein>
    <submittedName>
        <fullName evidence="2">Alanine dehydrogenase</fullName>
    </submittedName>
</protein>
<dbReference type="InterPro" id="IPR007886">
    <property type="entry name" value="AlaDH/PNT_N"/>
</dbReference>
<evidence type="ECO:0000313" key="3">
    <source>
        <dbReference type="Proteomes" id="UP000886818"/>
    </source>
</evidence>
<sequence length="379" mass="43674">MQKITSIGLPKIYGINGEIRAFLPSFIEKLCSYDIDIFLEENYGVEMGFHKEDYLKANNKVKFVPHEEIYKKDLVIVLKAPKIQELEMMPKKSSLISMLHYDSRPKIVEKLKEKEIISYSMDSIVDDEHNRMVVTYELTALGGIRAAFQEMKKRKKDFFSRNRGPIKVTIIGMGQLGVRAGRICMSFGDEALLDKIIEQDLPGVMVQYIGRHITKHKNLLPDIFSDTDLLIDATRRIDFSKYIVPNEYIKFLKEDSIILDLTADPYDASVSPIQVKAIEGIPHGDVKKYIFEKDDIAYNDIPSQVSTKHRRVTLSCSGWPGVLPKESMKIYEEKLMPFVDVLLKKGHNITLTSNNRFERGLYRGTLDYFLNLNQYEDKI</sequence>
<gene>
    <name evidence="2" type="ORF">KVH43_04195</name>
</gene>
<dbReference type="PANTHER" id="PTHR42795:SF1">
    <property type="entry name" value="ALANINE DEHYDROGENASE"/>
    <property type="match status" value="1"/>
</dbReference>
<dbReference type="SMART" id="SM01003">
    <property type="entry name" value="AlaDh_PNT_N"/>
    <property type="match status" value="1"/>
</dbReference>
<accession>A0ABX8RCY2</accession>
<dbReference type="PANTHER" id="PTHR42795">
    <property type="entry name" value="ALANINE DEHYDROGENASE"/>
    <property type="match status" value="1"/>
</dbReference>
<evidence type="ECO:0000313" key="2">
    <source>
        <dbReference type="EMBL" id="QXM06928.1"/>
    </source>
</evidence>
<dbReference type="EMBL" id="CP078093">
    <property type="protein sequence ID" value="QXM06928.1"/>
    <property type="molecule type" value="Genomic_DNA"/>
</dbReference>
<name>A0ABX8RCY2_9CLOT</name>
<organism evidence="2 3">
    <name type="scientific">Crassaminicella indica</name>
    <dbReference type="NCBI Taxonomy" id="2855394"/>
    <lineage>
        <taxon>Bacteria</taxon>
        <taxon>Bacillati</taxon>
        <taxon>Bacillota</taxon>
        <taxon>Clostridia</taxon>
        <taxon>Eubacteriales</taxon>
        <taxon>Clostridiaceae</taxon>
        <taxon>Crassaminicella</taxon>
    </lineage>
</organism>
<dbReference type="RefSeq" id="WP_218283621.1">
    <property type="nucleotide sequence ID" value="NZ_CP078093.1"/>
</dbReference>
<reference evidence="2" key="1">
    <citation type="submission" date="2021-07" db="EMBL/GenBank/DDBJ databases">
        <title>Complete genome sequence of Crassaminicella sp. 143-21, isolated from a deep-sea hydrothermal vent.</title>
        <authorList>
            <person name="Li X."/>
        </authorList>
    </citation>
    <scope>NUCLEOTIDE SEQUENCE</scope>
    <source>
        <strain evidence="2">143-21</strain>
    </source>
</reference>